<dbReference type="EMBL" id="CAJVPV010004779">
    <property type="protein sequence ID" value="CAG8578760.1"/>
    <property type="molecule type" value="Genomic_DNA"/>
</dbReference>
<comment type="subunit">
    <text evidence="1">Interacts with EME1.</text>
</comment>
<dbReference type="Proteomes" id="UP000789342">
    <property type="component" value="Unassembled WGS sequence"/>
</dbReference>
<evidence type="ECO:0000313" key="3">
    <source>
        <dbReference type="Proteomes" id="UP000789342"/>
    </source>
</evidence>
<keyword evidence="1" id="KW-0539">Nucleus</keyword>
<proteinExistence type="inferred from homology"/>
<gene>
    <name evidence="2" type="ORF">AMORRO_LOCUS6808</name>
</gene>
<feature type="non-terminal residue" evidence="2">
    <location>
        <position position="205"/>
    </location>
</feature>
<dbReference type="AlphaFoldDB" id="A0A9N9BT35"/>
<keyword evidence="1" id="KW-0378">Hydrolase</keyword>
<accession>A0A9N9BT35</accession>
<dbReference type="GO" id="GO:0048257">
    <property type="term" value="F:3'-flap endonuclease activity"/>
    <property type="evidence" value="ECO:0007669"/>
    <property type="project" value="TreeGrafter"/>
</dbReference>
<organism evidence="2 3">
    <name type="scientific">Acaulospora morrowiae</name>
    <dbReference type="NCBI Taxonomy" id="94023"/>
    <lineage>
        <taxon>Eukaryota</taxon>
        <taxon>Fungi</taxon>
        <taxon>Fungi incertae sedis</taxon>
        <taxon>Mucoromycota</taxon>
        <taxon>Glomeromycotina</taxon>
        <taxon>Glomeromycetes</taxon>
        <taxon>Diversisporales</taxon>
        <taxon>Acaulosporaceae</taxon>
        <taxon>Acaulospora</taxon>
    </lineage>
</organism>
<dbReference type="GO" id="GO:0005634">
    <property type="term" value="C:nucleus"/>
    <property type="evidence" value="ECO:0007669"/>
    <property type="project" value="UniProtKB-SubCell"/>
</dbReference>
<dbReference type="GO" id="GO:0048476">
    <property type="term" value="C:Holliday junction resolvase complex"/>
    <property type="evidence" value="ECO:0007669"/>
    <property type="project" value="UniProtKB-UniRule"/>
</dbReference>
<dbReference type="PANTHER" id="PTHR13451:SF0">
    <property type="entry name" value="CROSSOVER JUNCTION ENDONUCLEASE MUS81"/>
    <property type="match status" value="1"/>
</dbReference>
<keyword evidence="1" id="KW-0255">Endonuclease</keyword>
<dbReference type="GO" id="GO:0006308">
    <property type="term" value="P:DNA catabolic process"/>
    <property type="evidence" value="ECO:0007669"/>
    <property type="project" value="UniProtKB-UniRule"/>
</dbReference>
<reference evidence="2" key="1">
    <citation type="submission" date="2021-06" db="EMBL/GenBank/DDBJ databases">
        <authorList>
            <person name="Kallberg Y."/>
            <person name="Tangrot J."/>
            <person name="Rosling A."/>
        </authorList>
    </citation>
    <scope>NUCLEOTIDE SEQUENCE</scope>
    <source>
        <strain evidence="2">CL551</strain>
    </source>
</reference>
<comment type="subcellular location">
    <subcellularLocation>
        <location evidence="1">Nucleus</location>
    </subcellularLocation>
</comment>
<dbReference type="GO" id="GO:0008821">
    <property type="term" value="F:crossover junction DNA endonuclease activity"/>
    <property type="evidence" value="ECO:0007669"/>
    <property type="project" value="UniProtKB-UniRule"/>
</dbReference>
<name>A0A9N9BT35_9GLOM</name>
<dbReference type="OrthoDB" id="5963188at2759"/>
<evidence type="ECO:0000313" key="2">
    <source>
        <dbReference type="EMBL" id="CAG8578760.1"/>
    </source>
</evidence>
<keyword evidence="1" id="KW-0233">DNA recombination</keyword>
<dbReference type="InterPro" id="IPR042530">
    <property type="entry name" value="EME1/EME2_C"/>
</dbReference>
<dbReference type="PANTHER" id="PTHR13451">
    <property type="entry name" value="CLASS II CROSSOVER JUNCTION ENDONUCLEASE MUS81"/>
    <property type="match status" value="1"/>
</dbReference>
<dbReference type="GO" id="GO:0000727">
    <property type="term" value="P:double-strand break repair via break-induced replication"/>
    <property type="evidence" value="ECO:0007669"/>
    <property type="project" value="UniProtKB-UniRule"/>
</dbReference>
<keyword evidence="1" id="KW-0227">DNA damage</keyword>
<keyword evidence="1" id="KW-0540">Nuclease</keyword>
<dbReference type="SUPFAM" id="SSF52980">
    <property type="entry name" value="Restriction endonuclease-like"/>
    <property type="match status" value="1"/>
</dbReference>
<comment type="similarity">
    <text evidence="1">Belongs to the XPF family.</text>
</comment>
<dbReference type="GO" id="GO:0000712">
    <property type="term" value="P:resolution of meiotic recombination intermediates"/>
    <property type="evidence" value="ECO:0007669"/>
    <property type="project" value="TreeGrafter"/>
</dbReference>
<keyword evidence="3" id="KW-1185">Reference proteome</keyword>
<dbReference type="GO" id="GO:0031573">
    <property type="term" value="P:mitotic intra-S DNA damage checkpoint signaling"/>
    <property type="evidence" value="ECO:0007669"/>
    <property type="project" value="TreeGrafter"/>
</dbReference>
<evidence type="ECO:0000256" key="1">
    <source>
        <dbReference type="RuleBase" id="RU369042"/>
    </source>
</evidence>
<dbReference type="Gene3D" id="3.40.50.10130">
    <property type="match status" value="1"/>
</dbReference>
<dbReference type="Gene3D" id="1.10.150.670">
    <property type="entry name" value="Crossover junction endonuclease EME1, DNA-binding domain"/>
    <property type="match status" value="1"/>
</dbReference>
<keyword evidence="1" id="KW-0234">DNA repair</keyword>
<keyword evidence="1" id="KW-0479">Metal-binding</keyword>
<keyword evidence="1" id="KW-0460">Magnesium</keyword>
<dbReference type="InterPro" id="IPR011335">
    <property type="entry name" value="Restrct_endonuc-II-like"/>
</dbReference>
<comment type="cofactor">
    <cofactor evidence="1">
        <name>Mg(2+)</name>
        <dbReference type="ChEBI" id="CHEBI:18420"/>
    </cofactor>
</comment>
<comment type="function">
    <text evidence="1">Interacts with EME1 to form a DNA structure-specific endonuclease with substrate preference for branched DNA structures with a 5'-end at the branch nick. Typical substrates include 3'-flap structures, D-loops, replication forks and nicked Holliday junctions. May be required in mitosis for the processing of stalled or collapsed replication fork intermediates. May be required in meiosis for the repair of meiosis-specific double strand breaks subsequent to single-end invasion (SEI).</text>
</comment>
<sequence length="205" mass="23556">LRCSRSGAGQIIYLVEDYNLEEVAEFGMNAVKTAMSSIQILNGYFLKRTANIDQSIDYLVRMTKILKNMYENTRLYVIPDHAVYRNTFLEMKQNLALIYPDRTFHVTYASYSDLNSKSKPLTLKDTFAKMLMTTRGISVDKAAEIIKNYSTPLKLVREFDSCEGDKKKMISDACKSIIRRKKVGPALSERIYQVWCADDYEHGSI</sequence>
<protein>
    <recommendedName>
        <fullName evidence="1">Crossover junction endonuclease MUS81</fullName>
        <ecNumber evidence="1">3.1.22.-</ecNumber>
    </recommendedName>
</protein>
<comment type="caution">
    <text evidence="2">The sequence shown here is derived from an EMBL/GenBank/DDBJ whole genome shotgun (WGS) entry which is preliminary data.</text>
</comment>
<dbReference type="EC" id="3.1.22.-" evidence="1"/>
<dbReference type="Pfam" id="PF21292">
    <property type="entry name" value="EME1-MUS81_C"/>
    <property type="match status" value="1"/>
</dbReference>
<dbReference type="InterPro" id="IPR033309">
    <property type="entry name" value="Mus81"/>
</dbReference>
<dbReference type="GO" id="GO:0046872">
    <property type="term" value="F:metal ion binding"/>
    <property type="evidence" value="ECO:0007669"/>
    <property type="project" value="UniProtKB-UniRule"/>
</dbReference>
<dbReference type="GO" id="GO:0003677">
    <property type="term" value="F:DNA binding"/>
    <property type="evidence" value="ECO:0007669"/>
    <property type="project" value="UniProtKB-UniRule"/>
</dbReference>